<dbReference type="InterPro" id="IPR054471">
    <property type="entry name" value="GPIID_WHD"/>
</dbReference>
<feature type="region of interest" description="Disordered" evidence="2">
    <location>
        <begin position="1"/>
        <end position="24"/>
    </location>
</feature>
<dbReference type="Pfam" id="PF24883">
    <property type="entry name" value="NPHP3_N"/>
    <property type="match status" value="1"/>
</dbReference>
<evidence type="ECO:0000313" key="5">
    <source>
        <dbReference type="EMBL" id="PWW71784.1"/>
    </source>
</evidence>
<protein>
    <recommendedName>
        <fullName evidence="7">NACHT domain-containing protein</fullName>
    </recommendedName>
</protein>
<keyword evidence="6" id="KW-1185">Reference proteome</keyword>
<proteinExistence type="predicted"/>
<dbReference type="AlphaFoldDB" id="A0A317SBS3"/>
<dbReference type="PANTHER" id="PTHR10039">
    <property type="entry name" value="AMELOGENIN"/>
    <property type="match status" value="1"/>
</dbReference>
<dbReference type="Pfam" id="PF22939">
    <property type="entry name" value="WHD_GPIID"/>
    <property type="match status" value="1"/>
</dbReference>
<dbReference type="InterPro" id="IPR027417">
    <property type="entry name" value="P-loop_NTPase"/>
</dbReference>
<comment type="caution">
    <text evidence="5">The sequence shown here is derived from an EMBL/GenBank/DDBJ whole genome shotgun (WGS) entry which is preliminary data.</text>
</comment>
<sequence>MGNLLSNTPGEDHSSQQGVSSSGSARVAHSYIEGSYSGNINSNNTTNIHHNYGSTSSPESCAEILQQLYTSAYESHRRRVREPVEGTCIWVTEHPKYRDWLRIKRSGLLWLSADPGCGKSVIASFLITHLKTQSDAIVCYFFFKDDSDEQRSATFALCAILHQLFSQRNSLCRYAERAFKEKGKRFTEEVDTLWDILIEAVAEGVCGDVICMVDALDECEEVTLAPFIRHVNRLPGSQHSNIPLKFIVTSRPYHKIERELGARATTIRLKGEDAVDATTADVTRVIDDGIKELEVVWENPGGLEYLRNLLKSSADRTFLWVSLVLEILKDSEDDSQVEFTNIVSASPPDLAEFYTKILDKSAKPVKAQRILHIVVGAARPLTLVEMNTALTITQDHRSMRDIQRGLYRSPEKTIKSLCGLFVRIIDSKVYLVHQTAREFLIKGMLPGRGRWQYTLHAVDSNFILADICTAYLALQDFENDPLAMDALGNPGSASRKAVDNYAQKYALIDYAATHWAGHFRDSEDRQMELLEAT</sequence>
<gene>
    <name evidence="5" type="ORF">C7212DRAFT_366950</name>
</gene>
<keyword evidence="1" id="KW-0677">Repeat</keyword>
<dbReference type="Gene3D" id="3.40.50.300">
    <property type="entry name" value="P-loop containing nucleotide triphosphate hydrolases"/>
    <property type="match status" value="1"/>
</dbReference>
<evidence type="ECO:0000259" key="4">
    <source>
        <dbReference type="Pfam" id="PF24883"/>
    </source>
</evidence>
<dbReference type="Proteomes" id="UP000246991">
    <property type="component" value="Unassembled WGS sequence"/>
</dbReference>
<feature type="domain" description="Nephrocystin 3-like N-terminal" evidence="4">
    <location>
        <begin position="86"/>
        <end position="251"/>
    </location>
</feature>
<dbReference type="SUPFAM" id="SSF52540">
    <property type="entry name" value="P-loop containing nucleoside triphosphate hydrolases"/>
    <property type="match status" value="1"/>
</dbReference>
<name>A0A317SBS3_9PEZI</name>
<dbReference type="PANTHER" id="PTHR10039:SF14">
    <property type="entry name" value="NACHT DOMAIN-CONTAINING PROTEIN"/>
    <property type="match status" value="1"/>
</dbReference>
<feature type="domain" description="GPI inositol-deacylase winged helix" evidence="3">
    <location>
        <begin position="365"/>
        <end position="443"/>
    </location>
</feature>
<evidence type="ECO:0000313" key="6">
    <source>
        <dbReference type="Proteomes" id="UP000246991"/>
    </source>
</evidence>
<reference evidence="5 6" key="1">
    <citation type="submission" date="2018-03" db="EMBL/GenBank/DDBJ databases">
        <title>Genomes of Pezizomycetes fungi and the evolution of truffles.</title>
        <authorList>
            <person name="Murat C."/>
            <person name="Payen T."/>
            <person name="Noel B."/>
            <person name="Kuo A."/>
            <person name="Martin F.M."/>
        </authorList>
    </citation>
    <scope>NUCLEOTIDE SEQUENCE [LARGE SCALE GENOMIC DNA]</scope>
    <source>
        <strain evidence="5">091103-1</strain>
    </source>
</reference>
<dbReference type="EMBL" id="PYWC01000137">
    <property type="protein sequence ID" value="PWW71784.1"/>
    <property type="molecule type" value="Genomic_DNA"/>
</dbReference>
<organism evidence="5 6">
    <name type="scientific">Tuber magnatum</name>
    <name type="common">white Piedmont truffle</name>
    <dbReference type="NCBI Taxonomy" id="42249"/>
    <lineage>
        <taxon>Eukaryota</taxon>
        <taxon>Fungi</taxon>
        <taxon>Dikarya</taxon>
        <taxon>Ascomycota</taxon>
        <taxon>Pezizomycotina</taxon>
        <taxon>Pezizomycetes</taxon>
        <taxon>Pezizales</taxon>
        <taxon>Tuberaceae</taxon>
        <taxon>Tuber</taxon>
    </lineage>
</organism>
<dbReference type="OrthoDB" id="1658288at2759"/>
<accession>A0A317SBS3</accession>
<feature type="compositionally biased region" description="Low complexity" evidence="2">
    <location>
        <begin position="15"/>
        <end position="24"/>
    </location>
</feature>
<evidence type="ECO:0000259" key="3">
    <source>
        <dbReference type="Pfam" id="PF22939"/>
    </source>
</evidence>
<evidence type="ECO:0008006" key="7">
    <source>
        <dbReference type="Google" id="ProtNLM"/>
    </source>
</evidence>
<evidence type="ECO:0000256" key="2">
    <source>
        <dbReference type="SAM" id="MobiDB-lite"/>
    </source>
</evidence>
<dbReference type="InterPro" id="IPR056884">
    <property type="entry name" value="NPHP3-like_N"/>
</dbReference>
<evidence type="ECO:0000256" key="1">
    <source>
        <dbReference type="ARBA" id="ARBA00022737"/>
    </source>
</evidence>